<evidence type="ECO:0000256" key="1">
    <source>
        <dbReference type="ARBA" id="ARBA00004123"/>
    </source>
</evidence>
<dbReference type="InterPro" id="IPR036879">
    <property type="entry name" value="TF_MADSbox_sf"/>
</dbReference>
<dbReference type="InterPro" id="IPR033896">
    <property type="entry name" value="MEF2-like_N"/>
</dbReference>
<dbReference type="PRINTS" id="PR00404">
    <property type="entry name" value="MADSDOMAIN"/>
</dbReference>
<dbReference type="GO" id="GO:0045944">
    <property type="term" value="P:positive regulation of transcription by RNA polymerase II"/>
    <property type="evidence" value="ECO:0007669"/>
    <property type="project" value="InterPro"/>
</dbReference>
<dbReference type="AlphaFoldDB" id="A0A2Z7CNH5"/>
<keyword evidence="2" id="KW-0805">Transcription regulation</keyword>
<dbReference type="InterPro" id="IPR002100">
    <property type="entry name" value="TF_MADSbox"/>
</dbReference>
<dbReference type="Pfam" id="PF00319">
    <property type="entry name" value="SRF-TF"/>
    <property type="match status" value="1"/>
</dbReference>
<dbReference type="Gene3D" id="3.40.1810.10">
    <property type="entry name" value="Transcription factor, MADS-box"/>
    <property type="match status" value="1"/>
</dbReference>
<accession>A0A2Z7CNH5</accession>
<dbReference type="PANTHER" id="PTHR11945:SF723">
    <property type="entry name" value="AGAMOUS-LIKE MADS-BOX PROTEIN AGL62"/>
    <property type="match status" value="1"/>
</dbReference>
<dbReference type="CDD" id="cd00265">
    <property type="entry name" value="MADS_MEF2_like"/>
    <property type="match status" value="1"/>
</dbReference>
<evidence type="ECO:0000256" key="3">
    <source>
        <dbReference type="ARBA" id="ARBA00023125"/>
    </source>
</evidence>
<organism evidence="7 8">
    <name type="scientific">Dorcoceras hygrometricum</name>
    <dbReference type="NCBI Taxonomy" id="472368"/>
    <lineage>
        <taxon>Eukaryota</taxon>
        <taxon>Viridiplantae</taxon>
        <taxon>Streptophyta</taxon>
        <taxon>Embryophyta</taxon>
        <taxon>Tracheophyta</taxon>
        <taxon>Spermatophyta</taxon>
        <taxon>Magnoliopsida</taxon>
        <taxon>eudicotyledons</taxon>
        <taxon>Gunneridae</taxon>
        <taxon>Pentapetalae</taxon>
        <taxon>asterids</taxon>
        <taxon>lamiids</taxon>
        <taxon>Lamiales</taxon>
        <taxon>Gesneriaceae</taxon>
        <taxon>Didymocarpoideae</taxon>
        <taxon>Trichosporeae</taxon>
        <taxon>Loxocarpinae</taxon>
        <taxon>Dorcoceras</taxon>
    </lineage>
</organism>
<dbReference type="PROSITE" id="PS50066">
    <property type="entry name" value="MADS_BOX_2"/>
    <property type="match status" value="1"/>
</dbReference>
<sequence>MLKNTSNIPFKKKTTQGRKKIEIKKIENLSNRQVTFSKRRVGLFKKASEICILSGAEVAIIVHSLGKRVFAFGHPSTDAVIERFLKDVAEPGSGGEARDNCASTAKVRDFNKHYLDMCKELEMEKKRKEMIEAEKRAVEGCGYTVGGGGYWWDEPVDSMDVEDLEQYMTALGELINNVTMRASDLMHAQSSNSLSPLPPQSLPLPITTFGGLSNLDAEGCPTFGDTAAILNQYPANGGFHYGNTGWGAIQ</sequence>
<name>A0A2Z7CNH5_9LAMI</name>
<dbReference type="Proteomes" id="UP000250235">
    <property type="component" value="Unassembled WGS sequence"/>
</dbReference>
<dbReference type="SUPFAM" id="SSF55455">
    <property type="entry name" value="SRF-like"/>
    <property type="match status" value="1"/>
</dbReference>
<evidence type="ECO:0000259" key="6">
    <source>
        <dbReference type="PROSITE" id="PS50066"/>
    </source>
</evidence>
<evidence type="ECO:0000256" key="4">
    <source>
        <dbReference type="ARBA" id="ARBA00023163"/>
    </source>
</evidence>
<dbReference type="GO" id="GO:0000978">
    <property type="term" value="F:RNA polymerase II cis-regulatory region sequence-specific DNA binding"/>
    <property type="evidence" value="ECO:0007669"/>
    <property type="project" value="TreeGrafter"/>
</dbReference>
<feature type="domain" description="MADS-box" evidence="6">
    <location>
        <begin position="16"/>
        <end position="76"/>
    </location>
</feature>
<dbReference type="GO" id="GO:0046983">
    <property type="term" value="F:protein dimerization activity"/>
    <property type="evidence" value="ECO:0007669"/>
    <property type="project" value="InterPro"/>
</dbReference>
<protein>
    <recommendedName>
        <fullName evidence="6">MADS-box domain-containing protein</fullName>
    </recommendedName>
</protein>
<keyword evidence="5" id="KW-0539">Nucleus</keyword>
<dbReference type="GO" id="GO:0000981">
    <property type="term" value="F:DNA-binding transcription factor activity, RNA polymerase II-specific"/>
    <property type="evidence" value="ECO:0007669"/>
    <property type="project" value="TreeGrafter"/>
</dbReference>
<evidence type="ECO:0000313" key="7">
    <source>
        <dbReference type="EMBL" id="KZV48640.1"/>
    </source>
</evidence>
<comment type="subcellular location">
    <subcellularLocation>
        <location evidence="1">Nucleus</location>
    </subcellularLocation>
</comment>
<dbReference type="FunFam" id="3.40.1810.10:FF:000006">
    <property type="entry name" value="Agamous-like MADS-box protein AGL62"/>
    <property type="match status" value="1"/>
</dbReference>
<dbReference type="PANTHER" id="PTHR11945">
    <property type="entry name" value="MADS BOX PROTEIN"/>
    <property type="match status" value="1"/>
</dbReference>
<keyword evidence="8" id="KW-1185">Reference proteome</keyword>
<reference evidence="7 8" key="1">
    <citation type="journal article" date="2015" name="Proc. Natl. Acad. Sci. U.S.A.">
        <title>The resurrection genome of Boea hygrometrica: A blueprint for survival of dehydration.</title>
        <authorList>
            <person name="Xiao L."/>
            <person name="Yang G."/>
            <person name="Zhang L."/>
            <person name="Yang X."/>
            <person name="Zhao S."/>
            <person name="Ji Z."/>
            <person name="Zhou Q."/>
            <person name="Hu M."/>
            <person name="Wang Y."/>
            <person name="Chen M."/>
            <person name="Xu Y."/>
            <person name="Jin H."/>
            <person name="Xiao X."/>
            <person name="Hu G."/>
            <person name="Bao F."/>
            <person name="Hu Y."/>
            <person name="Wan P."/>
            <person name="Li L."/>
            <person name="Deng X."/>
            <person name="Kuang T."/>
            <person name="Xiang C."/>
            <person name="Zhu J.K."/>
            <person name="Oliver M.J."/>
            <person name="He Y."/>
        </authorList>
    </citation>
    <scope>NUCLEOTIDE SEQUENCE [LARGE SCALE GENOMIC DNA]</scope>
    <source>
        <strain evidence="8">cv. XS01</strain>
    </source>
</reference>
<dbReference type="GO" id="GO:0005634">
    <property type="term" value="C:nucleus"/>
    <property type="evidence" value="ECO:0007669"/>
    <property type="project" value="UniProtKB-SubCell"/>
</dbReference>
<keyword evidence="4" id="KW-0804">Transcription</keyword>
<evidence type="ECO:0000256" key="2">
    <source>
        <dbReference type="ARBA" id="ARBA00023015"/>
    </source>
</evidence>
<gene>
    <name evidence="7" type="ORF">F511_10326</name>
</gene>
<dbReference type="SMART" id="SM00432">
    <property type="entry name" value="MADS"/>
    <property type="match status" value="1"/>
</dbReference>
<evidence type="ECO:0000313" key="8">
    <source>
        <dbReference type="Proteomes" id="UP000250235"/>
    </source>
</evidence>
<proteinExistence type="predicted"/>
<dbReference type="EMBL" id="KQ993830">
    <property type="protein sequence ID" value="KZV48640.1"/>
    <property type="molecule type" value="Genomic_DNA"/>
</dbReference>
<evidence type="ECO:0000256" key="5">
    <source>
        <dbReference type="ARBA" id="ARBA00023242"/>
    </source>
</evidence>
<keyword evidence="3" id="KW-0238">DNA-binding</keyword>
<dbReference type="OrthoDB" id="1896642at2759"/>